<dbReference type="EMBL" id="LR798275">
    <property type="protein sequence ID" value="CAB5218914.1"/>
    <property type="molecule type" value="Genomic_DNA"/>
</dbReference>
<evidence type="ECO:0000313" key="1">
    <source>
        <dbReference type="EMBL" id="CAB4128068.1"/>
    </source>
</evidence>
<protein>
    <submittedName>
        <fullName evidence="1">Baseplate protein J-like</fullName>
    </submittedName>
</protein>
<gene>
    <name evidence="1" type="ORF">UFOVP113_18</name>
    <name evidence="2" type="ORF">UFOVP225_5</name>
</gene>
<reference evidence="1" key="1">
    <citation type="submission" date="2020-04" db="EMBL/GenBank/DDBJ databases">
        <authorList>
            <person name="Chiriac C."/>
            <person name="Salcher M."/>
            <person name="Ghai R."/>
            <person name="Kavagutti S V."/>
        </authorList>
    </citation>
    <scope>NUCLEOTIDE SEQUENCE</scope>
</reference>
<evidence type="ECO:0000313" key="2">
    <source>
        <dbReference type="EMBL" id="CAB5218914.1"/>
    </source>
</evidence>
<proteinExistence type="predicted"/>
<sequence length="568" mass="59186">MANSVNYIPQVDYTSRDYSAIRDDLINLINQYNPAWTSRDPSDLGMTLVELFAYMGDLMNFYTDRAANEGFLATASQRDSILQMAAMLGYAPTKAVAATTTLTLTNSTASPVTIPADTQVATTAVVNGLNTQIVFETDSAVTVPAKTAGVNGTAAVTATEGVTTLLEDLGPSNGSPSQVFRLANTNVINDSITVTVNNVVYTYLTSLVESNSFDTVFTTINDADENTYIIFGDGVMGRVPAAGNTVYATYRTGNGAAGNVPAQTLKNFLTNSAAGVTVTNGSAASGGADEESSDSIRLNTPRALKALTRAVSLRDYAYLALQVSGVAKASADASSFNSIILYIAPSGDSGVNAGTPTAAFTAAADKVAAYFIDKTAPNVSLTIIPPTYVPVNLEITVHVLPQYQQSVVVAQVLTALKQLVSTDSSFFADLIPVQYLLTTAGTVNGVDYITVEHLRKDTSEQTFTVSAYIRSSNVATISTSTTHNITVGQTIKITNSANAGNNVDTAASVVTAVTTNTISFTNTGSNLTSTIPTATSTVRATVVETISCAVNEIPSAGTFTLTGVGGIQ</sequence>
<dbReference type="EMBL" id="LR796231">
    <property type="protein sequence ID" value="CAB4128068.1"/>
    <property type="molecule type" value="Genomic_DNA"/>
</dbReference>
<name>A0A6J5KZZ2_9CAUD</name>
<accession>A0A6J5KZZ2</accession>
<organism evidence="1">
    <name type="scientific">uncultured Caudovirales phage</name>
    <dbReference type="NCBI Taxonomy" id="2100421"/>
    <lineage>
        <taxon>Viruses</taxon>
        <taxon>Duplodnaviria</taxon>
        <taxon>Heunggongvirae</taxon>
        <taxon>Uroviricota</taxon>
        <taxon>Caudoviricetes</taxon>
        <taxon>Peduoviridae</taxon>
        <taxon>Maltschvirus</taxon>
        <taxon>Maltschvirus maltsch</taxon>
    </lineage>
</organism>